<evidence type="ECO:0000256" key="7">
    <source>
        <dbReference type="ARBA" id="ARBA00023010"/>
    </source>
</evidence>
<proteinExistence type="inferred from homology"/>
<comment type="subunit">
    <text evidence="9">The Tat system comprises two distinct complexes: a TatABC complex, containing multiple copies of TatA, TatB and TatC subunits, and a separate TatA complex, containing only TatA subunits. Substrates initially bind to the TatABC complex, which probably triggers association of the separate TatA complex to form the active translocon.</text>
</comment>
<reference evidence="10 11" key="1">
    <citation type="submission" date="2019-08" db="EMBL/GenBank/DDBJ databases">
        <title>Prosopis cineraria nodule microbiome.</title>
        <authorList>
            <person name="Ali R."/>
            <person name="Chaluvadi S.R."/>
            <person name="Wang X."/>
        </authorList>
    </citation>
    <scope>NUCLEOTIDE SEQUENCE [LARGE SCALE GENOMIC DNA]</scope>
    <source>
        <strain evidence="10 11">BG7</strain>
        <plasmid evidence="10 11">unnamed</plasmid>
    </source>
</reference>
<evidence type="ECO:0000313" key="10">
    <source>
        <dbReference type="EMBL" id="QFY62708.1"/>
    </source>
</evidence>
<dbReference type="HAMAP" id="MF_00236">
    <property type="entry name" value="TatA_E"/>
    <property type="match status" value="1"/>
</dbReference>
<evidence type="ECO:0000256" key="1">
    <source>
        <dbReference type="ARBA" id="ARBA00004162"/>
    </source>
</evidence>
<name>A0A5Q0C9S3_9HYPH</name>
<comment type="similarity">
    <text evidence="9">Belongs to the TatA/E family.</text>
</comment>
<evidence type="ECO:0000256" key="4">
    <source>
        <dbReference type="ARBA" id="ARBA00022692"/>
    </source>
</evidence>
<keyword evidence="4 9" id="KW-0812">Transmembrane</keyword>
<geneLocation type="plasmid" evidence="10 11">
    <name>unnamed</name>
</geneLocation>
<evidence type="ECO:0000256" key="2">
    <source>
        <dbReference type="ARBA" id="ARBA00022448"/>
    </source>
</evidence>
<dbReference type="AlphaFoldDB" id="A0A5Q0C9S3"/>
<dbReference type="Gene3D" id="1.20.5.3310">
    <property type="match status" value="1"/>
</dbReference>
<evidence type="ECO:0000256" key="6">
    <source>
        <dbReference type="ARBA" id="ARBA00022989"/>
    </source>
</evidence>
<keyword evidence="3 9" id="KW-1003">Cell membrane</keyword>
<protein>
    <recommendedName>
        <fullName evidence="9">Sec-independent protein translocase protein TatA</fullName>
    </recommendedName>
</protein>
<keyword evidence="6 9" id="KW-1133">Transmembrane helix</keyword>
<keyword evidence="2 9" id="KW-0813">Transport</keyword>
<dbReference type="GO" id="GO:0033281">
    <property type="term" value="C:TAT protein transport complex"/>
    <property type="evidence" value="ECO:0007669"/>
    <property type="project" value="UniProtKB-UniRule"/>
</dbReference>
<dbReference type="NCBIfam" id="NF001940">
    <property type="entry name" value="PRK00720.1"/>
    <property type="match status" value="1"/>
</dbReference>
<sequence length="59" mass="6671">MGSLSIWHWVMVLVVVLMFFGKGKLPELMGDLAQGINAFKKGLRDNEPTDTDDHRIEGR</sequence>
<dbReference type="PANTHER" id="PTHR42982">
    <property type="entry name" value="SEC-INDEPENDENT PROTEIN TRANSLOCASE PROTEIN TATA"/>
    <property type="match status" value="1"/>
</dbReference>
<comment type="subcellular location">
    <subcellularLocation>
        <location evidence="1 9">Cell membrane</location>
        <topology evidence="1 9">Single-pass membrane protein</topology>
    </subcellularLocation>
</comment>
<accession>A0A5Q0C9S3</accession>
<dbReference type="OrthoDB" id="7161179at2"/>
<dbReference type="Pfam" id="PF02416">
    <property type="entry name" value="TatA_B_E"/>
    <property type="match status" value="1"/>
</dbReference>
<dbReference type="EMBL" id="CP043499">
    <property type="protein sequence ID" value="QFY62708.1"/>
    <property type="molecule type" value="Genomic_DNA"/>
</dbReference>
<keyword evidence="8 9" id="KW-0472">Membrane</keyword>
<evidence type="ECO:0000256" key="9">
    <source>
        <dbReference type="HAMAP-Rule" id="MF_00236"/>
    </source>
</evidence>
<evidence type="ECO:0000256" key="5">
    <source>
        <dbReference type="ARBA" id="ARBA00022927"/>
    </source>
</evidence>
<dbReference type="GO" id="GO:0043953">
    <property type="term" value="P:protein transport by the Tat complex"/>
    <property type="evidence" value="ECO:0007669"/>
    <property type="project" value="UniProtKB-UniRule"/>
</dbReference>
<organism evidence="10 11">
    <name type="scientific">Rhizobium grahamii</name>
    <dbReference type="NCBI Taxonomy" id="1120045"/>
    <lineage>
        <taxon>Bacteria</taxon>
        <taxon>Pseudomonadati</taxon>
        <taxon>Pseudomonadota</taxon>
        <taxon>Alphaproteobacteria</taxon>
        <taxon>Hyphomicrobiales</taxon>
        <taxon>Rhizobiaceae</taxon>
        <taxon>Rhizobium/Agrobacterium group</taxon>
        <taxon>Rhizobium</taxon>
    </lineage>
</organism>
<keyword evidence="7 9" id="KW-0811">Translocation</keyword>
<dbReference type="RefSeq" id="WP_153272695.1">
    <property type="nucleotide sequence ID" value="NZ_CP043499.1"/>
</dbReference>
<keyword evidence="10" id="KW-0614">Plasmid</keyword>
<dbReference type="InterPro" id="IPR003369">
    <property type="entry name" value="TatA/B/E"/>
</dbReference>
<evidence type="ECO:0000256" key="8">
    <source>
        <dbReference type="ARBA" id="ARBA00023136"/>
    </source>
</evidence>
<dbReference type="KEGG" id="rgr:FZ934_20220"/>
<evidence type="ECO:0000313" key="11">
    <source>
        <dbReference type="Proteomes" id="UP000326881"/>
    </source>
</evidence>
<gene>
    <name evidence="9" type="primary">tatA</name>
    <name evidence="10" type="ORF">FZ934_20220</name>
</gene>
<keyword evidence="11" id="KW-1185">Reference proteome</keyword>
<evidence type="ECO:0000256" key="3">
    <source>
        <dbReference type="ARBA" id="ARBA00022475"/>
    </source>
</evidence>
<keyword evidence="5 9" id="KW-0653">Protein transport</keyword>
<comment type="function">
    <text evidence="9">Part of the twin-arginine translocation (Tat) system that transports large folded proteins containing a characteristic twin-arginine motif in their signal peptide across membranes. TatA could form the protein-conducting channel of the Tat system.</text>
</comment>
<dbReference type="Proteomes" id="UP000326881">
    <property type="component" value="Plasmid unnamed"/>
</dbReference>
<dbReference type="NCBIfam" id="TIGR01411">
    <property type="entry name" value="tatAE"/>
    <property type="match status" value="1"/>
</dbReference>
<dbReference type="GO" id="GO:0008320">
    <property type="term" value="F:protein transmembrane transporter activity"/>
    <property type="evidence" value="ECO:0007669"/>
    <property type="project" value="UniProtKB-UniRule"/>
</dbReference>
<dbReference type="InterPro" id="IPR006312">
    <property type="entry name" value="TatA/E"/>
</dbReference>
<feature type="transmembrane region" description="Helical" evidence="9">
    <location>
        <begin position="6"/>
        <end position="23"/>
    </location>
</feature>
<dbReference type="PANTHER" id="PTHR42982:SF1">
    <property type="entry name" value="SEC-INDEPENDENT PROTEIN TRANSLOCASE PROTEIN TATA"/>
    <property type="match status" value="1"/>
</dbReference>